<proteinExistence type="predicted"/>
<dbReference type="EnsemblPlants" id="Kaladp0078s0035.1.v1.1">
    <property type="protein sequence ID" value="Kaladp0078s0035.1.v1.1"/>
    <property type="gene ID" value="Kaladp0078s0035.v1.1"/>
</dbReference>
<dbReference type="InterPro" id="IPR037176">
    <property type="entry name" value="Osmotin/thaumatin-like_sf"/>
</dbReference>
<name>A0A7N0UR14_KALFE</name>
<dbReference type="SUPFAM" id="SSF49870">
    <property type="entry name" value="Osmotin, thaumatin-like protein"/>
    <property type="match status" value="1"/>
</dbReference>
<dbReference type="PROSITE" id="PS51367">
    <property type="entry name" value="THAUMATIN_2"/>
    <property type="match status" value="1"/>
</dbReference>
<dbReference type="SMART" id="SM00205">
    <property type="entry name" value="THN"/>
    <property type="match status" value="1"/>
</dbReference>
<keyword evidence="3" id="KW-1185">Reference proteome</keyword>
<protein>
    <recommendedName>
        <fullName evidence="4">Thaumatin-like protein</fullName>
    </recommendedName>
</protein>
<accession>A0A7N0UR14</accession>
<dbReference type="Proteomes" id="UP000594263">
    <property type="component" value="Unplaced"/>
</dbReference>
<evidence type="ECO:0000256" key="1">
    <source>
        <dbReference type="SAM" id="Phobius"/>
    </source>
</evidence>
<organism evidence="2 3">
    <name type="scientific">Kalanchoe fedtschenkoi</name>
    <name type="common">Lavender scallops</name>
    <name type="synonym">South American air plant</name>
    <dbReference type="NCBI Taxonomy" id="63787"/>
    <lineage>
        <taxon>Eukaryota</taxon>
        <taxon>Viridiplantae</taxon>
        <taxon>Streptophyta</taxon>
        <taxon>Embryophyta</taxon>
        <taxon>Tracheophyta</taxon>
        <taxon>Spermatophyta</taxon>
        <taxon>Magnoliopsida</taxon>
        <taxon>eudicotyledons</taxon>
        <taxon>Gunneridae</taxon>
        <taxon>Pentapetalae</taxon>
        <taxon>Saxifragales</taxon>
        <taxon>Crassulaceae</taxon>
        <taxon>Kalanchoe</taxon>
    </lineage>
</organism>
<dbReference type="PANTHER" id="PTHR31048">
    <property type="entry name" value="OS03G0233200 PROTEIN"/>
    <property type="match status" value="1"/>
</dbReference>
<reference evidence="2" key="1">
    <citation type="submission" date="2021-01" db="UniProtKB">
        <authorList>
            <consortium name="EnsemblPlants"/>
        </authorList>
    </citation>
    <scope>IDENTIFICATION</scope>
</reference>
<dbReference type="Pfam" id="PF00314">
    <property type="entry name" value="Thaumatin"/>
    <property type="match status" value="1"/>
</dbReference>
<dbReference type="PRINTS" id="PR00347">
    <property type="entry name" value="THAUMATIN"/>
</dbReference>
<evidence type="ECO:0000313" key="2">
    <source>
        <dbReference type="EnsemblPlants" id="Kaladp0078s0035.1.v1.1"/>
    </source>
</evidence>
<evidence type="ECO:0008006" key="4">
    <source>
        <dbReference type="Google" id="ProtNLM"/>
    </source>
</evidence>
<sequence length="183" mass="19315">MLFLGTPCVFPNLFPLVISLFVGLVSCTFVIRTTAHTQNGLVLLQVQGLRSYPQLGFSWIPAKSARVESTPGWSGRIWARTGCKFDAFGVGMCETEDCGGRLQCDGFGAAPPTSLFEITLGQGDGKDFYDVSMVDAYNLLMLAAPRGVHGECNATGCASDLNQGCPKELQVVGGDGVKGGVVA</sequence>
<feature type="transmembrane region" description="Helical" evidence="1">
    <location>
        <begin position="12"/>
        <end position="31"/>
    </location>
</feature>
<keyword evidence="1" id="KW-0812">Transmembrane</keyword>
<keyword evidence="1" id="KW-1133">Transmembrane helix</keyword>
<dbReference type="AlphaFoldDB" id="A0A7N0UR14"/>
<evidence type="ECO:0000313" key="3">
    <source>
        <dbReference type="Proteomes" id="UP000594263"/>
    </source>
</evidence>
<dbReference type="Gene3D" id="2.60.110.10">
    <property type="entry name" value="Thaumatin"/>
    <property type="match status" value="1"/>
</dbReference>
<dbReference type="Gramene" id="Kaladp0078s0035.1.v1.1">
    <property type="protein sequence ID" value="Kaladp0078s0035.1.v1.1"/>
    <property type="gene ID" value="Kaladp0078s0035.v1.1"/>
</dbReference>
<keyword evidence="1" id="KW-0472">Membrane</keyword>
<dbReference type="InterPro" id="IPR001938">
    <property type="entry name" value="Thaumatin"/>
</dbReference>